<organism evidence="9 10">
    <name type="scientific">Mytilus edulis</name>
    <name type="common">Blue mussel</name>
    <dbReference type="NCBI Taxonomy" id="6550"/>
    <lineage>
        <taxon>Eukaryota</taxon>
        <taxon>Metazoa</taxon>
        <taxon>Spiralia</taxon>
        <taxon>Lophotrochozoa</taxon>
        <taxon>Mollusca</taxon>
        <taxon>Bivalvia</taxon>
        <taxon>Autobranchia</taxon>
        <taxon>Pteriomorphia</taxon>
        <taxon>Mytilida</taxon>
        <taxon>Mytiloidea</taxon>
        <taxon>Mytilidae</taxon>
        <taxon>Mytilinae</taxon>
        <taxon>Mytilus</taxon>
    </lineage>
</organism>
<dbReference type="AlphaFoldDB" id="A0A8S3UXY5"/>
<evidence type="ECO:0000256" key="6">
    <source>
        <dbReference type="ARBA" id="ARBA00023180"/>
    </source>
</evidence>
<name>A0A8S3UXY5_MYTED</name>
<dbReference type="PANTHER" id="PTHR10342:SF273">
    <property type="entry name" value="RE14504P"/>
    <property type="match status" value="1"/>
</dbReference>
<comment type="caution">
    <text evidence="9">The sequence shown here is derived from an EMBL/GenBank/DDBJ whole genome shotgun (WGS) entry which is preliminary data.</text>
</comment>
<keyword evidence="3" id="KW-0479">Metal-binding</keyword>
<keyword evidence="6" id="KW-0325">Glycoprotein</keyword>
<evidence type="ECO:0000256" key="4">
    <source>
        <dbReference type="ARBA" id="ARBA00022801"/>
    </source>
</evidence>
<evidence type="ECO:0000256" key="7">
    <source>
        <dbReference type="SAM" id="SignalP"/>
    </source>
</evidence>
<comment type="cofactor">
    <cofactor evidence="1">
        <name>Ca(2+)</name>
        <dbReference type="ChEBI" id="CHEBI:29108"/>
    </cofactor>
</comment>
<dbReference type="GO" id="GO:0003943">
    <property type="term" value="F:N-acetylgalactosamine-4-sulfatase activity"/>
    <property type="evidence" value="ECO:0007669"/>
    <property type="project" value="UniProtKB-EC"/>
</dbReference>
<proteinExistence type="inferred from homology"/>
<dbReference type="InterPro" id="IPR047115">
    <property type="entry name" value="ARSB"/>
</dbReference>
<dbReference type="Proteomes" id="UP000683360">
    <property type="component" value="Unassembled WGS sequence"/>
</dbReference>
<keyword evidence="4 9" id="KW-0378">Hydrolase</keyword>
<dbReference type="CDD" id="cd16029">
    <property type="entry name" value="4-S"/>
    <property type="match status" value="1"/>
</dbReference>
<evidence type="ECO:0000256" key="5">
    <source>
        <dbReference type="ARBA" id="ARBA00022837"/>
    </source>
</evidence>
<dbReference type="InterPro" id="IPR000917">
    <property type="entry name" value="Sulfatase_N"/>
</dbReference>
<dbReference type="PROSITE" id="PS00149">
    <property type="entry name" value="SULFATASE_2"/>
    <property type="match status" value="1"/>
</dbReference>
<keyword evidence="10" id="KW-1185">Reference proteome</keyword>
<dbReference type="GO" id="GO:0046872">
    <property type="term" value="F:metal ion binding"/>
    <property type="evidence" value="ECO:0007669"/>
    <property type="project" value="UniProtKB-KW"/>
</dbReference>
<dbReference type="EC" id="3.1.6.12" evidence="9"/>
<dbReference type="PANTHER" id="PTHR10342">
    <property type="entry name" value="ARYLSULFATASE"/>
    <property type="match status" value="1"/>
</dbReference>
<evidence type="ECO:0000313" key="10">
    <source>
        <dbReference type="Proteomes" id="UP000683360"/>
    </source>
</evidence>
<protein>
    <submittedName>
        <fullName evidence="9">ARSB</fullName>
        <ecNumber evidence="9">3.1.6.12</ecNumber>
    </submittedName>
</protein>
<gene>
    <name evidence="9" type="ORF">MEDL_59388</name>
</gene>
<feature type="chain" id="PRO_5035778505" evidence="7">
    <location>
        <begin position="20"/>
        <end position="466"/>
    </location>
</feature>
<dbReference type="SUPFAM" id="SSF53649">
    <property type="entry name" value="Alkaline phosphatase-like"/>
    <property type="match status" value="1"/>
</dbReference>
<evidence type="ECO:0000256" key="1">
    <source>
        <dbReference type="ARBA" id="ARBA00001913"/>
    </source>
</evidence>
<evidence type="ECO:0000259" key="8">
    <source>
        <dbReference type="Pfam" id="PF00884"/>
    </source>
</evidence>
<evidence type="ECO:0000313" key="9">
    <source>
        <dbReference type="EMBL" id="CAG2247492.1"/>
    </source>
</evidence>
<feature type="domain" description="Sulfatase N-terminal" evidence="8">
    <location>
        <begin position="22"/>
        <end position="320"/>
    </location>
</feature>
<comment type="similarity">
    <text evidence="2">Belongs to the sulfatase family.</text>
</comment>
<keyword evidence="7" id="KW-0732">Signal</keyword>
<accession>A0A8S3UXY5</accession>
<dbReference type="InterPro" id="IPR017850">
    <property type="entry name" value="Alkaline_phosphatase_core_sf"/>
</dbReference>
<dbReference type="Gene3D" id="3.30.1120.10">
    <property type="match status" value="1"/>
</dbReference>
<dbReference type="OrthoDB" id="103349at2759"/>
<dbReference type="InterPro" id="IPR024607">
    <property type="entry name" value="Sulfatase_CS"/>
</dbReference>
<sequence>MDVILYVPLLLSLFECVVSKSPNIVFIVADDLGWNDVGFRNPAIISPNIDYLAKNGMILNNSYVQPVCSPSRSAFLSGFYPFKSGLQNYVILPTEAACPPLNQTLLPQKLKELGYATHMIGKWHLGMCKWECTPTYRGFDTFYGYYNGKEDYYNYTIGKSESTCIAQNYKYAYARRADKIITQQNKSQPMFLYLPFQSVHQPIQVPEIYENMYQDIKNDGRRKFSGMVTAMDDAIGNVTDSLKRNGMFEDTLIIFTSDNGGWPIHSGNNYPLRGSKATVYEGGTRASAFVYGLGLQKNNTVFDGMIHAVDWMPTILSAAGGGQVSGIDGLNMWPSISKGVPSSLRSEFIYNLDDSLVPNIGRAAIRMGDYKLIEGFAGAWNGWYPVPETAEDVTINEPKVDYYQLYNLRDDPYEHNNLHIKEHSMLEKMKERLQEYRKYIVPPLNRTQDPASNPNKYNGYWTPGWC</sequence>
<evidence type="ECO:0000256" key="2">
    <source>
        <dbReference type="ARBA" id="ARBA00008779"/>
    </source>
</evidence>
<evidence type="ECO:0000256" key="3">
    <source>
        <dbReference type="ARBA" id="ARBA00022723"/>
    </source>
</evidence>
<dbReference type="Gene3D" id="3.40.720.10">
    <property type="entry name" value="Alkaline Phosphatase, subunit A"/>
    <property type="match status" value="1"/>
</dbReference>
<dbReference type="EMBL" id="CAJPWZ010002905">
    <property type="protein sequence ID" value="CAG2247492.1"/>
    <property type="molecule type" value="Genomic_DNA"/>
</dbReference>
<dbReference type="Pfam" id="PF00884">
    <property type="entry name" value="Sulfatase"/>
    <property type="match status" value="1"/>
</dbReference>
<keyword evidence="5" id="KW-0106">Calcium</keyword>
<reference evidence="9" key="1">
    <citation type="submission" date="2021-03" db="EMBL/GenBank/DDBJ databases">
        <authorList>
            <person name="Bekaert M."/>
        </authorList>
    </citation>
    <scope>NUCLEOTIDE SEQUENCE</scope>
</reference>
<feature type="signal peptide" evidence="7">
    <location>
        <begin position="1"/>
        <end position="19"/>
    </location>
</feature>